<feature type="region of interest" description="Disordered" evidence="5">
    <location>
        <begin position="63"/>
        <end position="86"/>
    </location>
</feature>
<feature type="region of interest" description="Disordered" evidence="5">
    <location>
        <begin position="1"/>
        <end position="49"/>
    </location>
</feature>
<dbReference type="GeneID" id="28727542"/>
<evidence type="ECO:0000256" key="1">
    <source>
        <dbReference type="ARBA" id="ARBA00004127"/>
    </source>
</evidence>
<dbReference type="OrthoDB" id="3363151at2759"/>
<name>A0A0M8MQF2_9BASI</name>
<dbReference type="RefSeq" id="XP_017992389.1">
    <property type="nucleotide sequence ID" value="XM_018135667.1"/>
</dbReference>
<dbReference type="VEuPathDB" id="FungiDB:Malapachy_1157"/>
<evidence type="ECO:0000256" key="3">
    <source>
        <dbReference type="ARBA" id="ARBA00022989"/>
    </source>
</evidence>
<dbReference type="PANTHER" id="PTHR28293:SF1">
    <property type="entry name" value="NUCLEAR RIM PROTEIN 1"/>
    <property type="match status" value="1"/>
</dbReference>
<feature type="transmembrane region" description="Helical" evidence="6">
    <location>
        <begin position="195"/>
        <end position="212"/>
    </location>
</feature>
<feature type="compositionally biased region" description="Basic and acidic residues" evidence="5">
    <location>
        <begin position="1"/>
        <end position="12"/>
    </location>
</feature>
<reference evidence="7 8" key="1">
    <citation type="submission" date="2015-07" db="EMBL/GenBank/DDBJ databases">
        <title>Draft Genome Sequence of Malassezia furfur CBS1878 and Malassezia pachydermatis CBS1879.</title>
        <authorList>
            <person name="Triana S."/>
            <person name="Ohm R."/>
            <person name="Gonzalez A."/>
            <person name="DeCock H."/>
            <person name="Restrepo S."/>
            <person name="Celis A."/>
        </authorList>
    </citation>
    <scope>NUCLEOTIDE SEQUENCE [LARGE SCALE GENOMIC DNA]</scope>
    <source>
        <strain evidence="7 8">CBS 1879</strain>
    </source>
</reference>
<evidence type="ECO:0008006" key="9">
    <source>
        <dbReference type="Google" id="ProtNLM"/>
    </source>
</evidence>
<dbReference type="AlphaFoldDB" id="A0A0M8MQF2"/>
<evidence type="ECO:0000313" key="7">
    <source>
        <dbReference type="EMBL" id="KOS14757.1"/>
    </source>
</evidence>
<dbReference type="InterPro" id="IPR018819">
    <property type="entry name" value="Nur1/Mug154"/>
</dbReference>
<evidence type="ECO:0000256" key="4">
    <source>
        <dbReference type="ARBA" id="ARBA00023136"/>
    </source>
</evidence>
<dbReference type="STRING" id="77020.A0A0M8MQF2"/>
<feature type="transmembrane region" description="Helical" evidence="6">
    <location>
        <begin position="311"/>
        <end position="338"/>
    </location>
</feature>
<evidence type="ECO:0000256" key="5">
    <source>
        <dbReference type="SAM" id="MobiDB-lite"/>
    </source>
</evidence>
<sequence length="388" mass="43906">MVREVSRREPHAPRPSYHTMSPYVQRAIHGTPPPPSTPRRRWPSTPAQASPLHLKVAYASPRAMASQTSNAADAEESDTIPPRSNTWQDRMEQLPSMAMAYLQDWWMDLASFLHQTSMGLPMGLLLHALSLLSQVMLPDSSFSLRAASRPSHRASSLFASKRREADMHGQHAYSARLGHMILAQRVAALQFTSRMLSLVLLVLAIGNAYLLFSKRRTYRLWYRDERSTLRNPHASLEAPPTDPAPGLTWGEWAHRIMIHAARQVPIVEWFVPPPPPPPAQPPTSERVYTLRVWDVYEAPLRLFTVYSPAHALWWAVAGSMGMSAFMSWIVTAVLMALFSVQSWFLAQEYHALVQDRQVLSAEMLREYDEKFVIPRAMPVVRDAATQTA</sequence>
<comment type="subcellular location">
    <subcellularLocation>
        <location evidence="1">Endomembrane system</location>
        <topology evidence="1">Multi-pass membrane protein</topology>
    </subcellularLocation>
</comment>
<dbReference type="PANTHER" id="PTHR28293">
    <property type="entry name" value="NUCLEAR RIM PROTEIN 1"/>
    <property type="match status" value="1"/>
</dbReference>
<accession>A0A0M8MQF2</accession>
<organism evidence="7 8">
    <name type="scientific">Malassezia pachydermatis</name>
    <dbReference type="NCBI Taxonomy" id="77020"/>
    <lineage>
        <taxon>Eukaryota</taxon>
        <taxon>Fungi</taxon>
        <taxon>Dikarya</taxon>
        <taxon>Basidiomycota</taxon>
        <taxon>Ustilaginomycotina</taxon>
        <taxon>Malasseziomycetes</taxon>
        <taxon>Malasseziales</taxon>
        <taxon>Malasseziaceae</taxon>
        <taxon>Malassezia</taxon>
    </lineage>
</organism>
<keyword evidence="2 6" id="KW-0812">Transmembrane</keyword>
<dbReference type="EMBL" id="LGAV01000003">
    <property type="protein sequence ID" value="KOS14757.1"/>
    <property type="molecule type" value="Genomic_DNA"/>
</dbReference>
<dbReference type="Proteomes" id="UP000037751">
    <property type="component" value="Unassembled WGS sequence"/>
</dbReference>
<gene>
    <name evidence="7" type="ORF">Malapachy_1157</name>
</gene>
<dbReference type="GO" id="GO:0007096">
    <property type="term" value="P:regulation of exit from mitosis"/>
    <property type="evidence" value="ECO:0007669"/>
    <property type="project" value="TreeGrafter"/>
</dbReference>
<dbReference type="Pfam" id="PF10332">
    <property type="entry name" value="DUF2418"/>
    <property type="match status" value="1"/>
</dbReference>
<dbReference type="GO" id="GO:0043007">
    <property type="term" value="P:maintenance of rDNA"/>
    <property type="evidence" value="ECO:0007669"/>
    <property type="project" value="TreeGrafter"/>
</dbReference>
<evidence type="ECO:0000256" key="2">
    <source>
        <dbReference type="ARBA" id="ARBA00022692"/>
    </source>
</evidence>
<keyword evidence="8" id="KW-1185">Reference proteome</keyword>
<proteinExistence type="predicted"/>
<comment type="caution">
    <text evidence="7">The sequence shown here is derived from an EMBL/GenBank/DDBJ whole genome shotgun (WGS) entry which is preliminary data.</text>
</comment>
<keyword evidence="4 6" id="KW-0472">Membrane</keyword>
<evidence type="ECO:0000256" key="6">
    <source>
        <dbReference type="SAM" id="Phobius"/>
    </source>
</evidence>
<evidence type="ECO:0000313" key="8">
    <source>
        <dbReference type="Proteomes" id="UP000037751"/>
    </source>
</evidence>
<protein>
    <recommendedName>
        <fullName evidence="9">Nuclear rim protein 1</fullName>
    </recommendedName>
</protein>
<keyword evidence="3 6" id="KW-1133">Transmembrane helix</keyword>
<dbReference type="GO" id="GO:0012505">
    <property type="term" value="C:endomembrane system"/>
    <property type="evidence" value="ECO:0007669"/>
    <property type="project" value="UniProtKB-SubCell"/>
</dbReference>